<dbReference type="PANTHER" id="PTHR42953">
    <property type="entry name" value="HIGH-AFFINITY ZINC UPTAKE SYSTEM PROTEIN ZNUA-RELATED"/>
    <property type="match status" value="1"/>
</dbReference>
<dbReference type="EMBL" id="QOIL01000002">
    <property type="protein sequence ID" value="RCG32700.1"/>
    <property type="molecule type" value="Genomic_DNA"/>
</dbReference>
<sequence>MSSFSSEYRRPLGPTRLHRVAAALAGVGALLATAACSRGVTASAEESGGRPTVLAAFYPLEWISSKVGGPDARVTGLTQPGVEPHDLELTPRQIAGIEDADLIVYIKGVQPAVDEAVQEHAADKAFDVASMVATIPATAEQRAEQSGEPHDYDPHVWLDPARLATAVTKLGERLGRADGAHAAAYASRATSAAGELTALDAEFQRSLAGCRNRTLVTSHTAFGYLADRYKLKQVGISGIDPDAEPSPARLAEVAGTARREGVTTIFTEELVSPKVAEVLAGEVGARTAVLDPIESRPSGGDYLSAARANLSALRTALGCP</sequence>
<reference evidence="6 7" key="1">
    <citation type="submission" date="2018-06" db="EMBL/GenBank/DDBJ databases">
        <title>Sphaerisporangium craniellae sp. nov., isolated from a marine sponge in the South China Sea.</title>
        <authorList>
            <person name="Li L."/>
        </authorList>
    </citation>
    <scope>NUCLEOTIDE SEQUENCE [LARGE SCALE GENOMIC DNA]</scope>
    <source>
        <strain evidence="6 7">CCTCC AA 208026</strain>
    </source>
</reference>
<organism evidence="6 7">
    <name type="scientific">Sphaerisporangium album</name>
    <dbReference type="NCBI Taxonomy" id="509200"/>
    <lineage>
        <taxon>Bacteria</taxon>
        <taxon>Bacillati</taxon>
        <taxon>Actinomycetota</taxon>
        <taxon>Actinomycetes</taxon>
        <taxon>Streptosporangiales</taxon>
        <taxon>Streptosporangiaceae</taxon>
        <taxon>Sphaerisporangium</taxon>
    </lineage>
</organism>
<dbReference type="GO" id="GO:0030001">
    <property type="term" value="P:metal ion transport"/>
    <property type="evidence" value="ECO:0007669"/>
    <property type="project" value="InterPro"/>
</dbReference>
<dbReference type="InterPro" id="IPR006127">
    <property type="entry name" value="ZnuA-like"/>
</dbReference>
<name>A0A367FSM9_9ACTN</name>
<evidence type="ECO:0000256" key="2">
    <source>
        <dbReference type="ARBA" id="ARBA00022448"/>
    </source>
</evidence>
<dbReference type="Gene3D" id="3.40.50.1980">
    <property type="entry name" value="Nitrogenase molybdenum iron protein domain"/>
    <property type="match status" value="2"/>
</dbReference>
<keyword evidence="3 5" id="KW-0732">Signal</keyword>
<keyword evidence="7" id="KW-1185">Reference proteome</keyword>
<dbReference type="AlphaFoldDB" id="A0A367FSM9"/>
<comment type="similarity">
    <text evidence="1 4">Belongs to the bacterial solute-binding protein 9 family.</text>
</comment>
<evidence type="ECO:0000256" key="4">
    <source>
        <dbReference type="RuleBase" id="RU003512"/>
    </source>
</evidence>
<dbReference type="GO" id="GO:0007155">
    <property type="term" value="P:cell adhesion"/>
    <property type="evidence" value="ECO:0007669"/>
    <property type="project" value="InterPro"/>
</dbReference>
<evidence type="ECO:0000256" key="3">
    <source>
        <dbReference type="ARBA" id="ARBA00022729"/>
    </source>
</evidence>
<dbReference type="Proteomes" id="UP000253094">
    <property type="component" value="Unassembled WGS sequence"/>
</dbReference>
<evidence type="ECO:0000313" key="6">
    <source>
        <dbReference type="EMBL" id="RCG32700.1"/>
    </source>
</evidence>
<proteinExistence type="inferred from homology"/>
<feature type="chain" id="PRO_5039516894" evidence="5">
    <location>
        <begin position="35"/>
        <end position="320"/>
    </location>
</feature>
<dbReference type="PANTHER" id="PTHR42953:SF3">
    <property type="entry name" value="HIGH-AFFINITY ZINC UPTAKE SYSTEM PROTEIN ZNUA"/>
    <property type="match status" value="1"/>
</dbReference>
<evidence type="ECO:0000256" key="1">
    <source>
        <dbReference type="ARBA" id="ARBA00011028"/>
    </source>
</evidence>
<dbReference type="SUPFAM" id="SSF53807">
    <property type="entry name" value="Helical backbone' metal receptor"/>
    <property type="match status" value="1"/>
</dbReference>
<gene>
    <name evidence="6" type="ORF">DQ384_04245</name>
</gene>
<evidence type="ECO:0000313" key="7">
    <source>
        <dbReference type="Proteomes" id="UP000253094"/>
    </source>
</evidence>
<protein>
    <submittedName>
        <fullName evidence="6">Zinc ABC transporter substrate-binding protein</fullName>
    </submittedName>
</protein>
<accession>A0A367FSM9</accession>
<comment type="caution">
    <text evidence="6">The sequence shown here is derived from an EMBL/GenBank/DDBJ whole genome shotgun (WGS) entry which is preliminary data.</text>
</comment>
<dbReference type="InterPro" id="IPR050492">
    <property type="entry name" value="Bact_metal-bind_prot9"/>
</dbReference>
<dbReference type="RefSeq" id="WP_114027333.1">
    <property type="nucleotide sequence ID" value="NZ_QOIL01000002.1"/>
</dbReference>
<keyword evidence="2 4" id="KW-0813">Transport</keyword>
<dbReference type="Pfam" id="PF01297">
    <property type="entry name" value="ZnuA"/>
    <property type="match status" value="1"/>
</dbReference>
<dbReference type="OrthoDB" id="9810636at2"/>
<dbReference type="InterPro" id="IPR006128">
    <property type="entry name" value="Lipoprotein_PsaA-like"/>
</dbReference>
<feature type="signal peptide" evidence="5">
    <location>
        <begin position="1"/>
        <end position="34"/>
    </location>
</feature>
<evidence type="ECO:0000256" key="5">
    <source>
        <dbReference type="SAM" id="SignalP"/>
    </source>
</evidence>
<dbReference type="GO" id="GO:0046872">
    <property type="term" value="F:metal ion binding"/>
    <property type="evidence" value="ECO:0007669"/>
    <property type="project" value="InterPro"/>
</dbReference>
<dbReference type="PRINTS" id="PR00690">
    <property type="entry name" value="ADHESNFAMILY"/>
</dbReference>